<accession>A0A662ZH66</accession>
<sequence>MLLTTLNRTKQVSSGQLKWIDEMIHAREQLITTYFKLLTLPLDKDDTSSQALHPSYEQMNEFCNLLVDYLSRGHFKVYPKILTIMEHVSSRRMTVARRLIPRIENTTEHLLKFDEKYSKDLDEGIMKNWREDLSYVGQWLEIRFKHEDRMVIALQIMDNAISNNVSQKDKKD</sequence>
<name>A0A662ZH66_9GAMM</name>
<dbReference type="InterPro" id="IPR007448">
    <property type="entry name" value="Sigma70_reg_Rsd_AlgQ"/>
</dbReference>
<protein>
    <submittedName>
        <fullName evidence="4">Regulator of sigma D</fullName>
    </submittedName>
</protein>
<reference evidence="4 5" key="1">
    <citation type="submission" date="2016-10" db="EMBL/GenBank/DDBJ databases">
        <authorList>
            <person name="Varghese N."/>
            <person name="Submissions S."/>
        </authorList>
    </citation>
    <scope>NUCLEOTIDE SEQUENCE [LARGE SCALE GENOMIC DNA]</scope>
    <source>
        <strain evidence="4 5">DSM 1361</strain>
    </source>
</reference>
<organism evidence="4 5">
    <name type="scientific">Ruminobacter amylophilus</name>
    <dbReference type="NCBI Taxonomy" id="867"/>
    <lineage>
        <taxon>Bacteria</taxon>
        <taxon>Pseudomonadati</taxon>
        <taxon>Pseudomonadota</taxon>
        <taxon>Gammaproteobacteria</taxon>
        <taxon>Aeromonadales</taxon>
        <taxon>Succinivibrionaceae</taxon>
        <taxon>Ruminobacter</taxon>
    </lineage>
</organism>
<dbReference type="Pfam" id="PF04353">
    <property type="entry name" value="Rsd_AlgQ"/>
    <property type="match status" value="1"/>
</dbReference>
<keyword evidence="2 3" id="KW-0804">Transcription</keyword>
<evidence type="ECO:0000256" key="1">
    <source>
        <dbReference type="ARBA" id="ARBA00023015"/>
    </source>
</evidence>
<evidence type="ECO:0000313" key="4">
    <source>
        <dbReference type="EMBL" id="SFP18238.1"/>
    </source>
</evidence>
<dbReference type="EMBL" id="FOXF01000007">
    <property type="protein sequence ID" value="SFP18238.1"/>
    <property type="molecule type" value="Genomic_DNA"/>
</dbReference>
<dbReference type="AlphaFoldDB" id="A0A662ZH66"/>
<dbReference type="RefSeq" id="WP_031579009.1">
    <property type="nucleotide sequence ID" value="NZ_FOXF01000007.1"/>
</dbReference>
<evidence type="ECO:0000256" key="2">
    <source>
        <dbReference type="ARBA" id="ARBA00023163"/>
    </source>
</evidence>
<evidence type="ECO:0000313" key="5">
    <source>
        <dbReference type="Proteomes" id="UP000243745"/>
    </source>
</evidence>
<proteinExistence type="inferred from homology"/>
<dbReference type="Gene3D" id="1.20.120.1370">
    <property type="entry name" value="Regulator of RNA polymerase sigma(70) subunit, domain 4"/>
    <property type="match status" value="1"/>
</dbReference>
<keyword evidence="1 3" id="KW-0805">Transcription regulation</keyword>
<dbReference type="GO" id="GO:0006355">
    <property type="term" value="P:regulation of DNA-templated transcription"/>
    <property type="evidence" value="ECO:0007669"/>
    <property type="project" value="InterPro"/>
</dbReference>
<dbReference type="InterPro" id="IPR038309">
    <property type="entry name" value="Rsd/AlgQ_sf"/>
</dbReference>
<evidence type="ECO:0000256" key="3">
    <source>
        <dbReference type="RuleBase" id="RU004409"/>
    </source>
</evidence>
<dbReference type="Proteomes" id="UP000243745">
    <property type="component" value="Unassembled WGS sequence"/>
</dbReference>
<keyword evidence="5" id="KW-1185">Reference proteome</keyword>
<gene>
    <name evidence="4" type="ORF">SAMN02910344_00668</name>
</gene>
<comment type="similarity">
    <text evidence="3">Belongs to the Rsd/AlgQ family.</text>
</comment>